<name>A0A346FC49_9CAUD</name>
<keyword evidence="2" id="KW-1185">Reference proteome</keyword>
<dbReference type="EMBL" id="MH632120">
    <property type="protein sequence ID" value="AXN53274.1"/>
    <property type="molecule type" value="Genomic_DNA"/>
</dbReference>
<dbReference type="Proteomes" id="UP000259812">
    <property type="component" value="Genome"/>
</dbReference>
<dbReference type="GeneID" id="60320757"/>
<organism evidence="1 2">
    <name type="scientific">Mycobacterium phage Thonko</name>
    <dbReference type="NCBI Taxonomy" id="2282910"/>
    <lineage>
        <taxon>Viruses</taxon>
        <taxon>Duplodnaviria</taxon>
        <taxon>Heunggongvirae</taxon>
        <taxon>Uroviricota</taxon>
        <taxon>Caudoviricetes</taxon>
        <taxon>Bclasvirinae</taxon>
        <taxon>Thonkovirus</taxon>
        <taxon>Thonkovirus thonko</taxon>
    </lineage>
</organism>
<sequence length="65" mass="7420">MPQLYERFDDYPRNGEGMSVYEPEARDRYPAGTALLFHINTDAAYLSVEDIERLHAALGAFLDAR</sequence>
<evidence type="ECO:0000313" key="1">
    <source>
        <dbReference type="EMBL" id="AXN53274.1"/>
    </source>
</evidence>
<dbReference type="KEGG" id="vg:60320757"/>
<proteinExistence type="predicted"/>
<evidence type="ECO:0000313" key="2">
    <source>
        <dbReference type="Proteomes" id="UP000259812"/>
    </source>
</evidence>
<gene>
    <name evidence="1" type="primary">2</name>
    <name evidence="1" type="ORF">PBI_THONKO_2</name>
</gene>
<accession>A0A346FC49</accession>
<protein>
    <submittedName>
        <fullName evidence="1">Uncharacterized protein</fullName>
    </submittedName>
</protein>
<dbReference type="RefSeq" id="YP_009949353.1">
    <property type="nucleotide sequence ID" value="NC_051580.1"/>
</dbReference>
<reference evidence="2" key="1">
    <citation type="submission" date="2018-07" db="EMBL/GenBank/DDBJ databases">
        <authorList>
            <person name="Quirk P.G."/>
            <person name="Krulwich T.A."/>
        </authorList>
    </citation>
    <scope>NUCLEOTIDE SEQUENCE [LARGE SCALE GENOMIC DNA]</scope>
</reference>